<organism evidence="1">
    <name type="scientific">Drosophila-associated filamentous virus</name>
    <dbReference type="NCBI Taxonomy" id="2743186"/>
    <lineage>
        <taxon>Viruses</taxon>
    </lineage>
</organism>
<protein>
    <submittedName>
        <fullName evidence="1">Uncharacterized protein</fullName>
    </submittedName>
</protein>
<name>A0A6M9U0P8_9VIRU</name>
<gene>
    <name evidence="1" type="primary">ORF57</name>
</gene>
<dbReference type="EMBL" id="MT496838">
    <property type="protein sequence ID" value="QKN22511.1"/>
    <property type="molecule type" value="Genomic_DNA"/>
</dbReference>
<reference evidence="1" key="1">
    <citation type="journal article" date="2021" name="Virus">
        <title>The discovery, distribution and diversity of DNA viruses associated with Drosophila melanogaster in Europe.</title>
        <authorList>
            <person name="Wallace M.A."/>
            <person name="Coffman K.A."/>
            <person name="Gilbert C."/>
            <person name="Ravindran S."/>
            <person name="Albery G.F."/>
            <person name="Abbott J."/>
            <person name="Argyridou E."/>
            <person name="Bellosta P."/>
            <person name="Betancourt A.J."/>
            <person name="Colinet H."/>
            <person name="Eric K."/>
            <person name="Glaser-Schmitt A."/>
            <person name="Grath S."/>
            <person name="Jelic M."/>
            <person name="Kankare M."/>
            <person name="Kozeretska I."/>
            <person name="Loeschcke V."/>
            <person name="Montchamp-Moreau C."/>
            <person name="Ometto L."/>
            <person name="Onder B.S."/>
            <person name="Orengo D.J."/>
            <person name="Parsch J."/>
            <person name="Pascual M."/>
            <person name="Patenkovic A."/>
            <person name="Puerma E."/>
            <person name="Ritchie M.G."/>
            <person name="Rota-Stabelli O."/>
            <person name="Schou M.F."/>
            <person name="Serga S.V."/>
            <person name="Stamenkovic-Radak M."/>
            <person name="Tanaskovic M."/>
            <person name="Veselinovic M.S."/>
            <person name="Vieira J."/>
            <person name="Vieira C.P."/>
            <person name="Kapun M."/>
            <person name="Flatt T."/>
            <person name="Gonzalez J."/>
            <person name="Staubach F."/>
            <person name="Obbard D.J."/>
        </authorList>
    </citation>
    <scope>NUCLEOTIDE SEQUENCE</scope>
    <source>
        <strain evidence="1">Filamentous_ES_Gim_15_30_pool</strain>
    </source>
</reference>
<proteinExistence type="predicted"/>
<sequence length="294" mass="35327">MDVTENISPILHKHLNTKTQSTIMYLTYFLLYMKLFFMGRLSDEEKEQQKEHLQTNFKEFQYFLKHFIQVAVKFCNLPNAMEFVLENHFKSLYEIGEKMNAFRSQAEFQICYDKMFSFFKKLFVNIPHMRNVQNFDPEITISEYYNWTGKPSAYLWVWLHYTCAQNELLSRQSYLNSLLHVIFNLENMIGCGICYHHYKASKNILLYDLLCGTPLDVTLVKMHLYIEKLATSTKMISDENNKTTEDNNNDDNNEIKVPETFFNENYLKYLCFTYWKREDCKLKIDKCTLFYKNK</sequence>
<evidence type="ECO:0000313" key="1">
    <source>
        <dbReference type="EMBL" id="QKN22511.1"/>
    </source>
</evidence>
<accession>A0A6M9U0P8</accession>